<dbReference type="Proteomes" id="UP001352263">
    <property type="component" value="Unassembled WGS sequence"/>
</dbReference>
<organism evidence="1 2">
    <name type="scientific">Noviherbaspirillum album</name>
    <dbReference type="NCBI Taxonomy" id="3080276"/>
    <lineage>
        <taxon>Bacteria</taxon>
        <taxon>Pseudomonadati</taxon>
        <taxon>Pseudomonadota</taxon>
        <taxon>Betaproteobacteria</taxon>
        <taxon>Burkholderiales</taxon>
        <taxon>Oxalobacteraceae</taxon>
        <taxon>Noviherbaspirillum</taxon>
    </lineage>
</organism>
<evidence type="ECO:0000313" key="2">
    <source>
        <dbReference type="Proteomes" id="UP001352263"/>
    </source>
</evidence>
<proteinExistence type="predicted"/>
<dbReference type="CDD" id="cd08026">
    <property type="entry name" value="DUF326"/>
    <property type="match status" value="1"/>
</dbReference>
<gene>
    <name evidence="1" type="ORF">RY831_28800</name>
</gene>
<dbReference type="PANTHER" id="PTHR37310">
    <property type="entry name" value="CYTOPLASMIC PROTEIN-RELATED"/>
    <property type="match status" value="1"/>
</dbReference>
<protein>
    <submittedName>
        <fullName evidence="1">Four-helix bundle copper-binding protein</fullName>
    </submittedName>
</protein>
<keyword evidence="2" id="KW-1185">Reference proteome</keyword>
<dbReference type="Pfam" id="PF03860">
    <property type="entry name" value="Csp"/>
    <property type="match status" value="1"/>
</dbReference>
<dbReference type="Gene3D" id="1.20.1270.360">
    <property type="match status" value="1"/>
</dbReference>
<accession>A0ABU6JJ21</accession>
<reference evidence="1 2" key="1">
    <citation type="submission" date="2023-10" db="EMBL/GenBank/DDBJ databases">
        <title>Noviherbaspirillum sp. CPCC 100848 genome assembly.</title>
        <authorList>
            <person name="Li X.Y."/>
            <person name="Fang X.M."/>
        </authorList>
    </citation>
    <scope>NUCLEOTIDE SEQUENCE [LARGE SCALE GENOMIC DNA]</scope>
    <source>
        <strain evidence="1 2">CPCC 100848</strain>
    </source>
</reference>
<name>A0ABU6JJ21_9BURK</name>
<evidence type="ECO:0000313" key="1">
    <source>
        <dbReference type="EMBL" id="MEC4723162.1"/>
    </source>
</evidence>
<dbReference type="InterPro" id="IPR044543">
    <property type="entry name" value="YHJQ-like"/>
</dbReference>
<dbReference type="InterPro" id="IPR005560">
    <property type="entry name" value="Csp_YhjQ"/>
</dbReference>
<sequence>MPNQQFQSCIDACYACAAACDHCAAACLQEQDVKMMARCIALDMDCAEICRMAAAYMARGSELASALCRVCADVCEACGDECAQHQMGHCQECAQACRRCADECRRMAGGAGAQQQDMATGATAH</sequence>
<dbReference type="EMBL" id="JAWIIV010000045">
    <property type="protein sequence ID" value="MEC4723162.1"/>
    <property type="molecule type" value="Genomic_DNA"/>
</dbReference>
<dbReference type="PANTHER" id="PTHR37310:SF1">
    <property type="entry name" value="CYTOPLASMIC PROTEIN"/>
    <property type="match status" value="1"/>
</dbReference>
<comment type="caution">
    <text evidence="1">The sequence shown here is derived from an EMBL/GenBank/DDBJ whole genome shotgun (WGS) entry which is preliminary data.</text>
</comment>